<organism evidence="2 3">
    <name type="scientific">Mizuhopecten yessoensis</name>
    <name type="common">Japanese scallop</name>
    <name type="synonym">Patinopecten yessoensis</name>
    <dbReference type="NCBI Taxonomy" id="6573"/>
    <lineage>
        <taxon>Eukaryota</taxon>
        <taxon>Metazoa</taxon>
        <taxon>Spiralia</taxon>
        <taxon>Lophotrochozoa</taxon>
        <taxon>Mollusca</taxon>
        <taxon>Bivalvia</taxon>
        <taxon>Autobranchia</taxon>
        <taxon>Pteriomorphia</taxon>
        <taxon>Pectinida</taxon>
        <taxon>Pectinoidea</taxon>
        <taxon>Pectinidae</taxon>
        <taxon>Mizuhopecten</taxon>
    </lineage>
</organism>
<reference evidence="2 3" key="1">
    <citation type="journal article" date="2017" name="Nat. Ecol. Evol.">
        <title>Scallop genome provides insights into evolution of bilaterian karyotype and development.</title>
        <authorList>
            <person name="Wang S."/>
            <person name="Zhang J."/>
            <person name="Jiao W."/>
            <person name="Li J."/>
            <person name="Xun X."/>
            <person name="Sun Y."/>
            <person name="Guo X."/>
            <person name="Huan P."/>
            <person name="Dong B."/>
            <person name="Zhang L."/>
            <person name="Hu X."/>
            <person name="Sun X."/>
            <person name="Wang J."/>
            <person name="Zhao C."/>
            <person name="Wang Y."/>
            <person name="Wang D."/>
            <person name="Huang X."/>
            <person name="Wang R."/>
            <person name="Lv J."/>
            <person name="Li Y."/>
            <person name="Zhang Z."/>
            <person name="Liu B."/>
            <person name="Lu W."/>
            <person name="Hui Y."/>
            <person name="Liang J."/>
            <person name="Zhou Z."/>
            <person name="Hou R."/>
            <person name="Li X."/>
            <person name="Liu Y."/>
            <person name="Li H."/>
            <person name="Ning X."/>
            <person name="Lin Y."/>
            <person name="Zhao L."/>
            <person name="Xing Q."/>
            <person name="Dou J."/>
            <person name="Li Y."/>
            <person name="Mao J."/>
            <person name="Guo H."/>
            <person name="Dou H."/>
            <person name="Li T."/>
            <person name="Mu C."/>
            <person name="Jiang W."/>
            <person name="Fu Q."/>
            <person name="Fu X."/>
            <person name="Miao Y."/>
            <person name="Liu J."/>
            <person name="Yu Q."/>
            <person name="Li R."/>
            <person name="Liao H."/>
            <person name="Li X."/>
            <person name="Kong Y."/>
            <person name="Jiang Z."/>
            <person name="Chourrout D."/>
            <person name="Li R."/>
            <person name="Bao Z."/>
        </authorList>
    </citation>
    <scope>NUCLEOTIDE SEQUENCE [LARGE SCALE GENOMIC DNA]</scope>
    <source>
        <strain evidence="2 3">PY_sf001</strain>
    </source>
</reference>
<dbReference type="GO" id="GO:0008081">
    <property type="term" value="F:phosphoric diester hydrolase activity"/>
    <property type="evidence" value="ECO:0007669"/>
    <property type="project" value="InterPro"/>
</dbReference>
<dbReference type="Pfam" id="PF00388">
    <property type="entry name" value="PI-PLC-X"/>
    <property type="match status" value="1"/>
</dbReference>
<accession>A0A210R4C6</accession>
<evidence type="ECO:0000313" key="3">
    <source>
        <dbReference type="Proteomes" id="UP000242188"/>
    </source>
</evidence>
<proteinExistence type="predicted"/>
<evidence type="ECO:0000259" key="1">
    <source>
        <dbReference type="SMART" id="SM00148"/>
    </source>
</evidence>
<evidence type="ECO:0000313" key="2">
    <source>
        <dbReference type="EMBL" id="OWF55842.1"/>
    </source>
</evidence>
<dbReference type="InterPro" id="IPR000909">
    <property type="entry name" value="PLipase_C_PInositol-sp_X_dom"/>
</dbReference>
<dbReference type="PANTHER" id="PTHR13593:SF113">
    <property type="entry name" value="SI:DKEY-266F7.9"/>
    <property type="match status" value="1"/>
</dbReference>
<dbReference type="OrthoDB" id="1046782at2759"/>
<sequence>MAGLKTDYQLADWMSQLPESCLQTPLNLLAIPGSHNTFSYSISPSGDVGPDQPQWIQDLTRLFGTAGKDILYRWATTQNLPVLQQLEQGIRYLDCRVCWFSKTQDFHFLHGLVGAKVSTCLDEVNAFLDKHPKEVIILNFSHFYSMSNTDHVNLLTMLTDKFGSKMCPYIDMESVTIEMMWEHNLQVLIIYQNDIVKEHLTFWPQTAIRAPWANTANIPDMMSFLDAKYKTGRTDNVFYNWQGVLTPGMATIVSNFGSSLKDTLSIKLAPFFVSWLKDKKTGSHGISICVVDFIEHANYVSTLIDLNHSAC</sequence>
<dbReference type="GO" id="GO:0006629">
    <property type="term" value="P:lipid metabolic process"/>
    <property type="evidence" value="ECO:0007669"/>
    <property type="project" value="InterPro"/>
</dbReference>
<dbReference type="SMART" id="SM00148">
    <property type="entry name" value="PLCXc"/>
    <property type="match status" value="1"/>
</dbReference>
<comment type="caution">
    <text evidence="2">The sequence shown here is derived from an EMBL/GenBank/DDBJ whole genome shotgun (WGS) entry which is preliminary data.</text>
</comment>
<protein>
    <submittedName>
        <fullName evidence="2">PI-PLC X domain-containing protein 3</fullName>
    </submittedName>
</protein>
<dbReference type="EMBL" id="NEDP02000459">
    <property type="protein sequence ID" value="OWF55842.1"/>
    <property type="molecule type" value="Genomic_DNA"/>
</dbReference>
<dbReference type="Proteomes" id="UP000242188">
    <property type="component" value="Unassembled WGS sequence"/>
</dbReference>
<dbReference type="SUPFAM" id="SSF51695">
    <property type="entry name" value="PLC-like phosphodiesterases"/>
    <property type="match status" value="1"/>
</dbReference>
<dbReference type="PANTHER" id="PTHR13593">
    <property type="match status" value="1"/>
</dbReference>
<feature type="domain" description="Phosphatidylinositol-specific phospholipase C X" evidence="1">
    <location>
        <begin position="20"/>
        <end position="192"/>
    </location>
</feature>
<gene>
    <name evidence="2" type="ORF">KP79_PYT11622</name>
</gene>
<dbReference type="AlphaFoldDB" id="A0A210R4C6"/>
<dbReference type="Gene3D" id="3.20.20.190">
    <property type="entry name" value="Phosphatidylinositol (PI) phosphodiesterase"/>
    <property type="match status" value="1"/>
</dbReference>
<keyword evidence="3" id="KW-1185">Reference proteome</keyword>
<dbReference type="CDD" id="cd08616">
    <property type="entry name" value="PI-PLCXD1c"/>
    <property type="match status" value="1"/>
</dbReference>
<dbReference type="InterPro" id="IPR042158">
    <property type="entry name" value="PLCXD1/2/3"/>
</dbReference>
<dbReference type="InterPro" id="IPR051057">
    <property type="entry name" value="PI-PLC_domain"/>
</dbReference>
<name>A0A210R4C6_MIZYE</name>
<dbReference type="InterPro" id="IPR017946">
    <property type="entry name" value="PLC-like_Pdiesterase_TIM-brl"/>
</dbReference>
<dbReference type="STRING" id="6573.A0A210R4C6"/>